<dbReference type="Gene3D" id="3.90.320.10">
    <property type="match status" value="1"/>
</dbReference>
<dbReference type="SUPFAM" id="SSF52540">
    <property type="entry name" value="P-loop containing nucleoside triphosphate hydrolases"/>
    <property type="match status" value="1"/>
</dbReference>
<dbReference type="Proteomes" id="UP000509429">
    <property type="component" value="Chromosome"/>
</dbReference>
<evidence type="ECO:0000256" key="1">
    <source>
        <dbReference type="ARBA" id="ARBA00022741"/>
    </source>
</evidence>
<dbReference type="InterPro" id="IPR011604">
    <property type="entry name" value="PDDEXK-like_dom_sf"/>
</dbReference>
<evidence type="ECO:0000313" key="6">
    <source>
        <dbReference type="EMBL" id="QKQ24268.1"/>
    </source>
</evidence>
<keyword evidence="3" id="KW-0347">Helicase</keyword>
<evidence type="ECO:0000313" key="7">
    <source>
        <dbReference type="Proteomes" id="UP000509429"/>
    </source>
</evidence>
<evidence type="ECO:0000256" key="3">
    <source>
        <dbReference type="ARBA" id="ARBA00022806"/>
    </source>
</evidence>
<reference evidence="6 7" key="1">
    <citation type="submission" date="2020-05" db="EMBL/GenBank/DDBJ databases">
        <title>Horizontal transmission and recombination maintain forever young bacterial symbiont genomes.</title>
        <authorList>
            <person name="Russell S.L."/>
            <person name="Pepper-Tunick E."/>
            <person name="Svedberg J."/>
            <person name="Byrne A."/>
            <person name="Ruelas Castillo J."/>
            <person name="Vollmers C."/>
            <person name="Beinart R.A."/>
            <person name="Corbett-Detig R."/>
        </authorList>
    </citation>
    <scope>NUCLEOTIDE SEQUENCE [LARGE SCALE GENOMIC DNA]</scope>
    <source>
        <strain evidence="6">JDF_Ridge</strain>
    </source>
</reference>
<evidence type="ECO:0000259" key="5">
    <source>
        <dbReference type="Pfam" id="PF12705"/>
    </source>
</evidence>
<dbReference type="InterPro" id="IPR038726">
    <property type="entry name" value="PDDEXK_AddAB-type"/>
</dbReference>
<dbReference type="RefSeq" id="WP_174605706.1">
    <property type="nucleotide sequence ID" value="NZ_CP054490.1"/>
</dbReference>
<feature type="domain" description="PD-(D/E)XK endonuclease-like" evidence="5">
    <location>
        <begin position="594"/>
        <end position="821"/>
    </location>
</feature>
<accession>A0A6N0HPG7</accession>
<dbReference type="GO" id="GO:0016787">
    <property type="term" value="F:hydrolase activity"/>
    <property type="evidence" value="ECO:0007669"/>
    <property type="project" value="UniProtKB-KW"/>
</dbReference>
<dbReference type="Pfam" id="PF12705">
    <property type="entry name" value="PDDEXK_1"/>
    <property type="match status" value="1"/>
</dbReference>
<organism evidence="6 7">
    <name type="scientific">Candidatus Ruthia endofausta</name>
    <dbReference type="NCBI Taxonomy" id="2738852"/>
    <lineage>
        <taxon>Bacteria</taxon>
        <taxon>Pseudomonadati</taxon>
        <taxon>Pseudomonadota</taxon>
        <taxon>Gammaproteobacteria</taxon>
        <taxon>Candidatus Pseudothioglobaceae</taxon>
        <taxon>Candidatus Ruthturnera</taxon>
    </lineage>
</organism>
<dbReference type="InterPro" id="IPR027417">
    <property type="entry name" value="P-loop_NTPase"/>
</dbReference>
<proteinExistence type="predicted"/>
<dbReference type="Gene3D" id="1.10.10.160">
    <property type="match status" value="1"/>
</dbReference>
<dbReference type="InterPro" id="IPR013986">
    <property type="entry name" value="DExx_box_DNA_helicase_dom_sf"/>
</dbReference>
<evidence type="ECO:0000256" key="2">
    <source>
        <dbReference type="ARBA" id="ARBA00022801"/>
    </source>
</evidence>
<gene>
    <name evidence="6" type="ORF">HUE58_03790</name>
</gene>
<keyword evidence="1" id="KW-0547">Nucleotide-binding</keyword>
<protein>
    <submittedName>
        <fullName evidence="6">PD-(D/E)XK nuclease family protein</fullName>
    </submittedName>
</protein>
<dbReference type="EMBL" id="CP054490">
    <property type="protein sequence ID" value="QKQ24268.1"/>
    <property type="molecule type" value="Genomic_DNA"/>
</dbReference>
<dbReference type="Gene3D" id="3.40.50.300">
    <property type="entry name" value="P-loop containing nucleotide triphosphate hydrolases"/>
    <property type="match status" value="1"/>
</dbReference>
<sequence>MLINANLAKLNAKDIVVLANNRQVLAFKKTFAIQHSNTQLPKALSWGQYLRHTWYRISLNSNLRFIDQIESRDLIKQSMQKLKQSTDQRLLDEVVKNNDYCANHLIDLNELTRSKIRSSELFSTWIDAYKNTKSTLGLVDLHDLPSLIIKANVSITKPHIYGFKALTPQQQLLFDTIGYQQINAVNTHNISALTFDTSTNEILKAAQWAKAHFDNNPDKSVVIVSPQLNDIQHQLSSIFDQVFDDFLTEIGQKSYNISLGLRLNQYPLIQDLLSILTLSTQLQRNKIQSTLFNQVVTCVYVSGYQQERSARSLLMNQILSLSTDEFSLDKIDEALSKCPILKTIIDNIKCEQLTNNTLESHLLAFNSTLKTWGFATDRNLSSTEYQLFKKYLQTSLGLNRLSLYFDRVSTQSAIKQLNNLTTQVIFQAQASKTNIQILGALEAQSLYFDEAWVLGMTNQFLPERLNLTRFIAHDISVTHQIPHTDYELIATDAKNTLESLSSLASKVVFSYALTHLESEQLPSPLVEFGPAINTNYIQEILPITLESIVDTHTTHLEKPQVKSGVRILKDQMACAFKGFAHRLNTSSFDAPHIGINRLEQGSIIHNALQYIYQEITSKEQLLALNTKELDSLIFNKINVALKRYPSSGFKKIEKLRLSRLIHSFIETDKQREDFCVLATEQNITANIANLEFETRLDRLDQMNNGDQIIFDYKTGTTSIASWCGKAISEPQLPIYTLINNVQGAAFIELASNKINFKGLSKDPDSLPKQSKYKGKCQDWDAQLKIWQHTLNTASLDFQNGIATVLPNKNACDYCEFDLLCRIDSV</sequence>
<dbReference type="InterPro" id="IPR019925">
    <property type="entry name" value="DNA_repair_protein_predicted"/>
</dbReference>
<evidence type="ECO:0000256" key="4">
    <source>
        <dbReference type="ARBA" id="ARBA00022840"/>
    </source>
</evidence>
<dbReference type="GO" id="GO:0004386">
    <property type="term" value="F:helicase activity"/>
    <property type="evidence" value="ECO:0007669"/>
    <property type="project" value="UniProtKB-KW"/>
</dbReference>
<keyword evidence="2" id="KW-0378">Hydrolase</keyword>
<dbReference type="NCBIfam" id="TIGR03623">
    <property type="entry name" value="probable DNA repair protein"/>
    <property type="match status" value="1"/>
</dbReference>
<name>A0A6N0HPG7_9GAMM</name>
<dbReference type="GO" id="GO:0005524">
    <property type="term" value="F:ATP binding"/>
    <property type="evidence" value="ECO:0007669"/>
    <property type="project" value="UniProtKB-KW"/>
</dbReference>
<keyword evidence="7" id="KW-1185">Reference proteome</keyword>
<dbReference type="GO" id="GO:0140097">
    <property type="term" value="F:catalytic activity, acting on DNA"/>
    <property type="evidence" value="ECO:0007669"/>
    <property type="project" value="UniProtKB-ARBA"/>
</dbReference>
<keyword evidence="4" id="KW-0067">ATP-binding</keyword>
<dbReference type="KEGG" id="reo:HUE58_03790"/>
<dbReference type="AlphaFoldDB" id="A0A6N0HPG7"/>